<feature type="binding site" evidence="7">
    <location>
        <position position="109"/>
    </location>
    <ligand>
        <name>substrate</name>
    </ligand>
</feature>
<dbReference type="SUPFAM" id="SSF74650">
    <property type="entry name" value="Galactose mutarotase-like"/>
    <property type="match status" value="1"/>
</dbReference>
<dbReference type="PIRSF" id="PIRSF016020">
    <property type="entry name" value="PHexose_mutarotase"/>
    <property type="match status" value="1"/>
</dbReference>
<sequence length="326" mass="35388">MVDRPNKPSAIAPAASAPQPTVDIADDNSSITATLPSGENVTVLLHGATVTSWKSGPGAEKKENLWVSEKAVLDGSKPVRGGIPLVFPIFGAPPANHATSKLPQHGFARNLRWEYLGKSTSESTTSGDAGTGPTDNSVKLDFGLYSANLTDEQQDQWPYDFGLVYSVTLSRDTLQTMLNVRNEGQLGFDFQMLLHTYFRIGDIGSTAITGLSGVTYTDKVLNATEHAQAENAVRIAGETDRVYKRIPQSTTSIVEGDKPRFDVVRDNLPDTVVWNPFKEKAAAMADFAPDGDYVHMVCVEAGYVSDWVRLEPGDTWEGGQRLRSLL</sequence>
<dbReference type="AlphaFoldDB" id="A0A6A6NQW5"/>
<protein>
    <recommendedName>
        <fullName evidence="3 5">Glucose-6-phosphate 1-epimerase</fullName>
        <ecNumber evidence="3 5">5.1.3.15</ecNumber>
    </recommendedName>
</protein>
<dbReference type="Proteomes" id="UP000799766">
    <property type="component" value="Unassembled WGS sequence"/>
</dbReference>
<comment type="function">
    <text evidence="5">Catalyzes the interconversion between the alpha and beta anomers from at least three hexose 6-phosphate sugars (Glc6P, Gal6P, and Man6P).</text>
</comment>
<dbReference type="Gene3D" id="2.70.98.10">
    <property type="match status" value="1"/>
</dbReference>
<gene>
    <name evidence="9" type="ORF">BDY21DRAFT_292308</name>
</gene>
<dbReference type="GO" id="GO:0047938">
    <property type="term" value="F:glucose-6-phosphate 1-epimerase activity"/>
    <property type="evidence" value="ECO:0007669"/>
    <property type="project" value="UniProtKB-UniRule"/>
</dbReference>
<evidence type="ECO:0000256" key="2">
    <source>
        <dbReference type="ARBA" id="ARBA00005866"/>
    </source>
</evidence>
<feature type="binding site" evidence="7">
    <location>
        <position position="104"/>
    </location>
    <ligand>
        <name>substrate</name>
    </ligand>
</feature>
<evidence type="ECO:0000256" key="5">
    <source>
        <dbReference type="PIRNR" id="PIRNR016020"/>
    </source>
</evidence>
<dbReference type="InterPro" id="IPR014718">
    <property type="entry name" value="GH-type_carb-bd"/>
</dbReference>
<dbReference type="GO" id="GO:0030246">
    <property type="term" value="F:carbohydrate binding"/>
    <property type="evidence" value="ECO:0007669"/>
    <property type="project" value="UniProtKB-UniRule"/>
</dbReference>
<dbReference type="EMBL" id="MU001695">
    <property type="protein sequence ID" value="KAF2453824.1"/>
    <property type="molecule type" value="Genomic_DNA"/>
</dbReference>
<dbReference type="InterPro" id="IPR025532">
    <property type="entry name" value="G6P_1-epimerase"/>
</dbReference>
<name>A0A6A6NQW5_9PEZI</name>
<dbReference type="Pfam" id="PF01263">
    <property type="entry name" value="Aldose_epim"/>
    <property type="match status" value="1"/>
</dbReference>
<reference evidence="9" key="1">
    <citation type="journal article" date="2020" name="Stud. Mycol.">
        <title>101 Dothideomycetes genomes: a test case for predicting lifestyles and emergence of pathogens.</title>
        <authorList>
            <person name="Haridas S."/>
            <person name="Albert R."/>
            <person name="Binder M."/>
            <person name="Bloem J."/>
            <person name="Labutti K."/>
            <person name="Salamov A."/>
            <person name="Andreopoulos B."/>
            <person name="Baker S."/>
            <person name="Barry K."/>
            <person name="Bills G."/>
            <person name="Bluhm B."/>
            <person name="Cannon C."/>
            <person name="Castanera R."/>
            <person name="Culley D."/>
            <person name="Daum C."/>
            <person name="Ezra D."/>
            <person name="Gonzalez J."/>
            <person name="Henrissat B."/>
            <person name="Kuo A."/>
            <person name="Liang C."/>
            <person name="Lipzen A."/>
            <person name="Lutzoni F."/>
            <person name="Magnuson J."/>
            <person name="Mondo S."/>
            <person name="Nolan M."/>
            <person name="Ohm R."/>
            <person name="Pangilinan J."/>
            <person name="Park H.-J."/>
            <person name="Ramirez L."/>
            <person name="Alfaro M."/>
            <person name="Sun H."/>
            <person name="Tritt A."/>
            <person name="Yoshinaga Y."/>
            <person name="Zwiers L.-H."/>
            <person name="Turgeon B."/>
            <person name="Goodwin S."/>
            <person name="Spatafora J."/>
            <person name="Crous P."/>
            <person name="Grigoriev I."/>
        </authorList>
    </citation>
    <scope>NUCLEOTIDE SEQUENCE</scope>
    <source>
        <strain evidence="9">ATCC 16933</strain>
    </source>
</reference>
<keyword evidence="4 5" id="KW-0413">Isomerase</keyword>
<dbReference type="PANTHER" id="PTHR11122">
    <property type="entry name" value="APOSPORY-ASSOCIATED PROTEIN C-RELATED"/>
    <property type="match status" value="1"/>
</dbReference>
<evidence type="ECO:0000313" key="9">
    <source>
        <dbReference type="EMBL" id="KAF2453824.1"/>
    </source>
</evidence>
<feature type="region of interest" description="Disordered" evidence="8">
    <location>
        <begin position="1"/>
        <end position="22"/>
    </location>
</feature>
<dbReference type="InterPro" id="IPR011013">
    <property type="entry name" value="Gal_mutarotase_sf_dom"/>
</dbReference>
<dbReference type="OrthoDB" id="1659429at2759"/>
<proteinExistence type="inferred from homology"/>
<accession>A0A6A6NQW5</accession>
<evidence type="ECO:0000256" key="8">
    <source>
        <dbReference type="SAM" id="MobiDB-lite"/>
    </source>
</evidence>
<keyword evidence="10" id="KW-1185">Reference proteome</keyword>
<dbReference type="CDD" id="cd09020">
    <property type="entry name" value="D-hex-6-P-epi_like"/>
    <property type="match status" value="1"/>
</dbReference>
<evidence type="ECO:0000313" key="10">
    <source>
        <dbReference type="Proteomes" id="UP000799766"/>
    </source>
</evidence>
<dbReference type="EC" id="5.1.3.15" evidence="3 5"/>
<dbReference type="GO" id="GO:0005737">
    <property type="term" value="C:cytoplasm"/>
    <property type="evidence" value="ECO:0007669"/>
    <property type="project" value="TreeGrafter"/>
</dbReference>
<evidence type="ECO:0000256" key="6">
    <source>
        <dbReference type="PIRSR" id="PIRSR016020-1"/>
    </source>
</evidence>
<evidence type="ECO:0000256" key="1">
    <source>
        <dbReference type="ARBA" id="ARBA00001096"/>
    </source>
</evidence>
<evidence type="ECO:0000256" key="4">
    <source>
        <dbReference type="ARBA" id="ARBA00023235"/>
    </source>
</evidence>
<feature type="active site" evidence="6">
    <location>
        <position position="195"/>
    </location>
</feature>
<evidence type="ECO:0000256" key="3">
    <source>
        <dbReference type="ARBA" id="ARBA00012083"/>
    </source>
</evidence>
<comment type="similarity">
    <text evidence="2 5">Belongs to the glucose-6-phosphate 1-epimerase family.</text>
</comment>
<organism evidence="9 10">
    <name type="scientific">Lineolata rhizophorae</name>
    <dbReference type="NCBI Taxonomy" id="578093"/>
    <lineage>
        <taxon>Eukaryota</taxon>
        <taxon>Fungi</taxon>
        <taxon>Dikarya</taxon>
        <taxon>Ascomycota</taxon>
        <taxon>Pezizomycotina</taxon>
        <taxon>Dothideomycetes</taxon>
        <taxon>Dothideomycetes incertae sedis</taxon>
        <taxon>Lineolatales</taxon>
        <taxon>Lineolataceae</taxon>
        <taxon>Lineolata</taxon>
    </lineage>
</organism>
<dbReference type="PANTHER" id="PTHR11122:SF13">
    <property type="entry name" value="GLUCOSE-6-PHOSPHATE 1-EPIMERASE"/>
    <property type="match status" value="1"/>
</dbReference>
<dbReference type="GO" id="GO:0005975">
    <property type="term" value="P:carbohydrate metabolic process"/>
    <property type="evidence" value="ECO:0007669"/>
    <property type="project" value="InterPro"/>
</dbReference>
<feature type="binding site" evidence="7">
    <location>
        <position position="80"/>
    </location>
    <ligand>
        <name>substrate</name>
    </ligand>
</feature>
<dbReference type="InterPro" id="IPR008183">
    <property type="entry name" value="Aldose_1/G6P_1-epimerase"/>
</dbReference>
<evidence type="ECO:0000256" key="7">
    <source>
        <dbReference type="PIRSR" id="PIRSR016020-2"/>
    </source>
</evidence>
<feature type="active site" evidence="6">
    <location>
        <position position="300"/>
    </location>
</feature>
<comment type="catalytic activity">
    <reaction evidence="1">
        <text>alpha-D-glucose 6-phosphate = beta-D-glucose 6-phosphate</text>
        <dbReference type="Rhea" id="RHEA:16249"/>
        <dbReference type="ChEBI" id="CHEBI:58225"/>
        <dbReference type="ChEBI" id="CHEBI:58247"/>
        <dbReference type="EC" id="5.1.3.15"/>
    </reaction>
</comment>
<feature type="compositionally biased region" description="Low complexity" evidence="8">
    <location>
        <begin position="7"/>
        <end position="20"/>
    </location>
</feature>